<dbReference type="EMBL" id="VDLX02000018">
    <property type="protein sequence ID" value="KAB8189877.1"/>
    <property type="molecule type" value="Genomic_DNA"/>
</dbReference>
<dbReference type="OrthoDB" id="104711at2"/>
<dbReference type="InterPro" id="IPR012171">
    <property type="entry name" value="Fatty_acid_desaturase"/>
</dbReference>
<proteinExistence type="predicted"/>
<accession>A0A5P9YQG1</accession>
<reference evidence="1 2" key="1">
    <citation type="submission" date="2019-10" db="EMBL/GenBank/DDBJ databases">
        <title>Nonomuraea sp. nov., isolated from Phyllanthus amarus.</title>
        <authorList>
            <person name="Klykleung N."/>
            <person name="Tanasupawat S."/>
        </authorList>
    </citation>
    <scope>NUCLEOTIDE SEQUENCE [LARGE SCALE GENOMIC DNA]</scope>
    <source>
        <strain evidence="1 2">PA1-10</strain>
    </source>
</reference>
<dbReference type="CDD" id="cd03506">
    <property type="entry name" value="Delta6-FADS-like"/>
    <property type="match status" value="1"/>
</dbReference>
<evidence type="ECO:0000313" key="1">
    <source>
        <dbReference type="EMBL" id="KAB8189877.1"/>
    </source>
</evidence>
<dbReference type="Pfam" id="PF00487">
    <property type="entry name" value="FA_desaturase"/>
    <property type="match status" value="1"/>
</dbReference>
<dbReference type="PANTHER" id="PTHR19353">
    <property type="entry name" value="FATTY ACID DESATURASE 2"/>
    <property type="match status" value="1"/>
</dbReference>
<dbReference type="GO" id="GO:0016717">
    <property type="term" value="F:oxidoreductase activity, acting on paired donors, with oxidation of a pair of donors resulting in the reduction of molecular oxygen to two molecules of water"/>
    <property type="evidence" value="ECO:0007669"/>
    <property type="project" value="TreeGrafter"/>
</dbReference>
<comment type="caution">
    <text evidence="1">The sequence shown here is derived from an EMBL/GenBank/DDBJ whole genome shotgun (WGS) entry which is preliminary data.</text>
</comment>
<gene>
    <name evidence="1" type="ORF">FH608_038450</name>
</gene>
<accession>A0A5C4VQW7</accession>
<dbReference type="InterPro" id="IPR005804">
    <property type="entry name" value="FA_desaturase_dom"/>
</dbReference>
<dbReference type="PIRSF" id="PIRSF015921">
    <property type="entry name" value="FA_sphinglp_des"/>
    <property type="match status" value="1"/>
</dbReference>
<keyword evidence="2" id="KW-1185">Reference proteome</keyword>
<dbReference type="GO" id="GO:0008610">
    <property type="term" value="P:lipid biosynthetic process"/>
    <property type="evidence" value="ECO:0007669"/>
    <property type="project" value="UniProtKB-ARBA"/>
</dbReference>
<dbReference type="PANTHER" id="PTHR19353:SF19">
    <property type="entry name" value="DELTA(5) FATTY ACID DESATURASE C-RELATED"/>
    <property type="match status" value="1"/>
</dbReference>
<dbReference type="Proteomes" id="UP000312512">
    <property type="component" value="Unassembled WGS sequence"/>
</dbReference>
<sequence length="358" mass="39538">MGIRVGTHQHRRQIVTVVETARASGERGSDFAKLSRRVAQAGLLDKRPGYYTARIGLVAGLFAGSWALFAAVGDSWWQVLVAVLLAVAFAQVTLLAHDLAHGQICRSRRTSRIAGLLVGNLAIGLGYGWWMDKHTRHHANPNHEDHDPDVSPEVLLWSDNQAGAARGLSRFIGRWQAFLFFPLLTLEALNLKVASFRGLRRESLKNRKAEGLLLVAHNVAYLGGVFLVLSPGKALVFLAVHLACYGIYLGCTFAPNHKGMPVLTAEDELDYLRRQVLTSRNVRGGHLINTALGGLNYQIEHHLFPSMPSANLRRAQPIVREYCESIGVDYAECGLVASWTQAMRHLHEVGRPLRVGRV</sequence>
<dbReference type="AlphaFoldDB" id="A0A5C4VQW7"/>
<organism evidence="1 2">
    <name type="scientific">Nonomuraea phyllanthi</name>
    <dbReference type="NCBI Taxonomy" id="2219224"/>
    <lineage>
        <taxon>Bacteria</taxon>
        <taxon>Bacillati</taxon>
        <taxon>Actinomycetota</taxon>
        <taxon>Actinomycetes</taxon>
        <taxon>Streptosporangiales</taxon>
        <taxon>Streptosporangiaceae</taxon>
        <taxon>Nonomuraea</taxon>
    </lineage>
</organism>
<name>A0A5C4VQW7_9ACTN</name>
<protein>
    <submittedName>
        <fullName evidence="1">Acyl-CoA desaturase</fullName>
    </submittedName>
</protein>
<dbReference type="GO" id="GO:0016020">
    <property type="term" value="C:membrane"/>
    <property type="evidence" value="ECO:0007669"/>
    <property type="project" value="TreeGrafter"/>
</dbReference>
<evidence type="ECO:0000313" key="2">
    <source>
        <dbReference type="Proteomes" id="UP000312512"/>
    </source>
</evidence>